<keyword evidence="2" id="KW-1185">Reference proteome</keyword>
<feature type="region of interest" description="Disordered" evidence="1">
    <location>
        <begin position="172"/>
        <end position="233"/>
    </location>
</feature>
<reference evidence="3" key="1">
    <citation type="submission" date="2022-11" db="UniProtKB">
        <authorList>
            <consortium name="WormBaseParasite"/>
        </authorList>
    </citation>
    <scope>IDENTIFICATION</scope>
</reference>
<organism evidence="2 3">
    <name type="scientific">Globodera rostochiensis</name>
    <name type="common">Golden nematode worm</name>
    <name type="synonym">Heterodera rostochiensis</name>
    <dbReference type="NCBI Taxonomy" id="31243"/>
    <lineage>
        <taxon>Eukaryota</taxon>
        <taxon>Metazoa</taxon>
        <taxon>Ecdysozoa</taxon>
        <taxon>Nematoda</taxon>
        <taxon>Chromadorea</taxon>
        <taxon>Rhabditida</taxon>
        <taxon>Tylenchina</taxon>
        <taxon>Tylenchomorpha</taxon>
        <taxon>Tylenchoidea</taxon>
        <taxon>Heteroderidae</taxon>
        <taxon>Heteroderinae</taxon>
        <taxon>Globodera</taxon>
    </lineage>
</organism>
<sequence>MKCCSRKKKRRKKVNRKRARKTKRNKGIVVSRREAELDRSSGTGEAKWQTLVCVLRTPPNNFIRVTTERHIIKVTTEVNVTMHLKGVWEEEAGRGEGGRGGVMENGQQSRQRSGDTAALLQRTMGALHEMNPELEDNQEEIRKLDSQLDHLSDYMDRVEERLKAHNDKLMETLRQQREDREKRRRSFQERLEQSRQEDDEFQQQLSSVLSRMDSVRNKKMETDGRMNAPAKNE</sequence>
<dbReference type="Proteomes" id="UP000887572">
    <property type="component" value="Unplaced"/>
</dbReference>
<evidence type="ECO:0000256" key="1">
    <source>
        <dbReference type="SAM" id="MobiDB-lite"/>
    </source>
</evidence>
<proteinExistence type="predicted"/>
<dbReference type="WBParaSite" id="Gr19_v10_g11156.t2">
    <property type="protein sequence ID" value="Gr19_v10_g11156.t2"/>
    <property type="gene ID" value="Gr19_v10_g11156"/>
</dbReference>
<evidence type="ECO:0000313" key="3">
    <source>
        <dbReference type="WBParaSite" id="Gr19_v10_g11156.t2"/>
    </source>
</evidence>
<feature type="region of interest" description="Disordered" evidence="1">
    <location>
        <begin position="92"/>
        <end position="116"/>
    </location>
</feature>
<feature type="region of interest" description="Disordered" evidence="1">
    <location>
        <begin position="1"/>
        <end position="36"/>
    </location>
</feature>
<name>A0A914GVG7_GLORO</name>
<feature type="compositionally biased region" description="Basic and acidic residues" evidence="1">
    <location>
        <begin position="213"/>
        <end position="224"/>
    </location>
</feature>
<accession>A0A914GVG7</accession>
<dbReference type="AlphaFoldDB" id="A0A914GVG7"/>
<feature type="compositionally biased region" description="Basic residues" evidence="1">
    <location>
        <begin position="1"/>
        <end position="26"/>
    </location>
</feature>
<feature type="compositionally biased region" description="Basic and acidic residues" evidence="1">
    <location>
        <begin position="172"/>
        <end position="196"/>
    </location>
</feature>
<protein>
    <submittedName>
        <fullName evidence="3">Uncharacterized protein</fullName>
    </submittedName>
</protein>
<evidence type="ECO:0000313" key="2">
    <source>
        <dbReference type="Proteomes" id="UP000887572"/>
    </source>
</evidence>